<evidence type="ECO:0000259" key="8">
    <source>
        <dbReference type="Pfam" id="PF01702"/>
    </source>
</evidence>
<dbReference type="RefSeq" id="WP_092320038.1">
    <property type="nucleotide sequence ID" value="NZ_FOKY01000025.1"/>
</dbReference>
<comment type="pathway">
    <text evidence="1 7">tRNA modification; tRNA-queuosine biosynthesis.</text>
</comment>
<evidence type="ECO:0000256" key="5">
    <source>
        <dbReference type="ARBA" id="ARBA00022785"/>
    </source>
</evidence>
<dbReference type="InterPro" id="IPR002616">
    <property type="entry name" value="tRNA_ribo_trans-like"/>
</dbReference>
<dbReference type="OrthoDB" id="9805417at2"/>
<dbReference type="HAMAP" id="MF_00168">
    <property type="entry name" value="Q_tRNA_Tgt"/>
    <property type="match status" value="1"/>
</dbReference>
<evidence type="ECO:0000256" key="4">
    <source>
        <dbReference type="ARBA" id="ARBA00022694"/>
    </source>
</evidence>
<feature type="binding site" evidence="7">
    <location>
        <position position="146"/>
    </location>
    <ligand>
        <name>substrate</name>
    </ligand>
</feature>
<dbReference type="InterPro" id="IPR036511">
    <property type="entry name" value="TGT-like_sf"/>
</dbReference>
<feature type="binding site" evidence="7">
    <location>
        <position position="306"/>
    </location>
    <ligand>
        <name>Zn(2+)</name>
        <dbReference type="ChEBI" id="CHEBI:29105"/>
    </ligand>
</feature>
<feature type="domain" description="tRNA-guanine(15) transglycosylase-like" evidence="8">
    <location>
        <begin position="14"/>
        <end position="369"/>
    </location>
</feature>
<feature type="binding site" evidence="7">
    <location>
        <position position="337"/>
    </location>
    <ligand>
        <name>Zn(2+)</name>
        <dbReference type="ChEBI" id="CHEBI:29105"/>
    </ligand>
</feature>
<sequence length="374" mass="42303">MKRFPFFVENSDSYARACTLTLPHGMVQTPIFMPVGTQGSVKTLSREELEDMGASIVLANSYHLFLRPGVEFFSEYGGLHKFSGWNHNFLTDSGGFQIFSLPGMRRISDDGVCFQSHLDGRQHFLTPEIMVQIQQAIGADIMMVLDECVPGNASYNSTLSALKRTTAWAERAKIEFLKLNIDNQFAFGIVQGGVFEDLRKESAKQLRDLDFPGYSIGGLSVGESKEEMYCMLDVLTDEMPVDKPRYLMGVGVPEDILEGIARGVDMFDCVFPTRVARHGTAFTRDGRINLRTQIFTYDTRPIDEECSCYACRNYDRAYIRHLLRANEVLGARLASIHNLFFLIELTRNARQSILDNNFSAFKDNFLARYCSSKK</sequence>
<keyword evidence="7" id="KW-0479">Metal-binding</keyword>
<evidence type="ECO:0000256" key="3">
    <source>
        <dbReference type="ARBA" id="ARBA00022679"/>
    </source>
</evidence>
<evidence type="ECO:0000256" key="2">
    <source>
        <dbReference type="ARBA" id="ARBA00022676"/>
    </source>
</evidence>
<evidence type="ECO:0000313" key="9">
    <source>
        <dbReference type="EMBL" id="SFB94130.1"/>
    </source>
</evidence>
<feature type="binding site" evidence="7">
    <location>
        <position position="218"/>
    </location>
    <ligand>
        <name>substrate</name>
    </ligand>
</feature>
<dbReference type="GO" id="GO:0005829">
    <property type="term" value="C:cytosol"/>
    <property type="evidence" value="ECO:0007669"/>
    <property type="project" value="TreeGrafter"/>
</dbReference>
<feature type="active site" description="Proton acceptor" evidence="7">
    <location>
        <position position="92"/>
    </location>
</feature>
<reference evidence="10" key="1">
    <citation type="submission" date="2016-10" db="EMBL/GenBank/DDBJ databases">
        <authorList>
            <person name="Varghese N."/>
            <person name="Submissions S."/>
        </authorList>
    </citation>
    <scope>NUCLEOTIDE SEQUENCE [LARGE SCALE GENOMIC DNA]</scope>
    <source>
        <strain evidence="10">ATCC 43811</strain>
    </source>
</reference>
<gene>
    <name evidence="7" type="primary">tgt</name>
    <name evidence="9" type="ORF">SAMN02745150_01395</name>
</gene>
<dbReference type="PANTHER" id="PTHR46499">
    <property type="entry name" value="QUEUINE TRNA-RIBOSYLTRANSFERASE"/>
    <property type="match status" value="1"/>
</dbReference>
<dbReference type="InterPro" id="IPR050076">
    <property type="entry name" value="ArchSynthase1/Queuine_TRR"/>
</dbReference>
<dbReference type="Proteomes" id="UP000240042">
    <property type="component" value="Unassembled WGS sequence"/>
</dbReference>
<comment type="cofactor">
    <cofactor evidence="7">
        <name>Zn(2+)</name>
        <dbReference type="ChEBI" id="CHEBI:29105"/>
    </cofactor>
    <text evidence="7">Binds 1 zinc ion per subunit.</text>
</comment>
<dbReference type="NCBIfam" id="TIGR00430">
    <property type="entry name" value="Q_tRNA_tgt"/>
    <property type="match status" value="1"/>
</dbReference>
<feature type="binding site" evidence="7">
    <location>
        <position position="308"/>
    </location>
    <ligand>
        <name>Zn(2+)</name>
        <dbReference type="ChEBI" id="CHEBI:29105"/>
    </ligand>
</feature>
<feature type="region of interest" description="RNA binding" evidence="7">
    <location>
        <begin position="249"/>
        <end position="255"/>
    </location>
</feature>
<dbReference type="PANTHER" id="PTHR46499:SF1">
    <property type="entry name" value="QUEUINE TRNA-RIBOSYLTRANSFERASE"/>
    <property type="match status" value="1"/>
</dbReference>
<comment type="catalytic activity">
    <reaction evidence="6 7">
        <text>7-aminomethyl-7-carbaguanine + guanosine(34) in tRNA = 7-aminomethyl-7-carbaguanosine(34) in tRNA + guanine</text>
        <dbReference type="Rhea" id="RHEA:24104"/>
        <dbReference type="Rhea" id="RHEA-COMP:10341"/>
        <dbReference type="Rhea" id="RHEA-COMP:10342"/>
        <dbReference type="ChEBI" id="CHEBI:16235"/>
        <dbReference type="ChEBI" id="CHEBI:58703"/>
        <dbReference type="ChEBI" id="CHEBI:74269"/>
        <dbReference type="ChEBI" id="CHEBI:82833"/>
        <dbReference type="EC" id="2.4.2.29"/>
    </reaction>
</comment>
<organism evidence="9 10">
    <name type="scientific">Brevinema andersonii</name>
    <dbReference type="NCBI Taxonomy" id="34097"/>
    <lineage>
        <taxon>Bacteria</taxon>
        <taxon>Pseudomonadati</taxon>
        <taxon>Spirochaetota</taxon>
        <taxon>Spirochaetia</taxon>
        <taxon>Brevinematales</taxon>
        <taxon>Brevinemataceae</taxon>
        <taxon>Brevinema</taxon>
    </lineage>
</organism>
<dbReference type="GO" id="GO:0008479">
    <property type="term" value="F:tRNA-guanosine(34) queuine transglycosylase activity"/>
    <property type="evidence" value="ECO:0007669"/>
    <property type="project" value="UniProtKB-UniRule"/>
</dbReference>
<dbReference type="UniPathway" id="UPA00392"/>
<dbReference type="GO" id="GO:0008616">
    <property type="term" value="P:tRNA queuosine(34) biosynthetic process"/>
    <property type="evidence" value="ECO:0007669"/>
    <property type="project" value="UniProtKB-UniRule"/>
</dbReference>
<feature type="binding site" evidence="7">
    <location>
        <position position="191"/>
    </location>
    <ligand>
        <name>substrate</name>
    </ligand>
</feature>
<dbReference type="GO" id="GO:0046872">
    <property type="term" value="F:metal ion binding"/>
    <property type="evidence" value="ECO:0007669"/>
    <property type="project" value="UniProtKB-KW"/>
</dbReference>
<dbReference type="NCBIfam" id="TIGR00449">
    <property type="entry name" value="tgt_general"/>
    <property type="match status" value="1"/>
</dbReference>
<feature type="binding site" evidence="7">
    <location>
        <position position="311"/>
    </location>
    <ligand>
        <name>Zn(2+)</name>
        <dbReference type="ChEBI" id="CHEBI:29105"/>
    </ligand>
</feature>
<feature type="region of interest" description="RNA binding; important for wobble base 34 recognition" evidence="7">
    <location>
        <begin position="273"/>
        <end position="277"/>
    </location>
</feature>
<comment type="similarity">
    <text evidence="7">Belongs to the queuine tRNA-ribosyltransferase family.</text>
</comment>
<dbReference type="EC" id="2.4.2.29" evidence="7"/>
<dbReference type="AlphaFoldDB" id="A0A1I1FAM2"/>
<evidence type="ECO:0000256" key="1">
    <source>
        <dbReference type="ARBA" id="ARBA00004691"/>
    </source>
</evidence>
<accession>A0A1I1FAM2</accession>
<feature type="active site" description="Nucleophile" evidence="7">
    <location>
        <position position="268"/>
    </location>
</feature>
<keyword evidence="3 7" id="KW-0808">Transferase</keyword>
<evidence type="ECO:0000256" key="6">
    <source>
        <dbReference type="ARBA" id="ARBA00050112"/>
    </source>
</evidence>
<proteinExistence type="inferred from homology"/>
<dbReference type="Gene3D" id="3.20.20.105">
    <property type="entry name" value="Queuine tRNA-ribosyltransferase-like"/>
    <property type="match status" value="1"/>
</dbReference>
<dbReference type="Pfam" id="PF01702">
    <property type="entry name" value="TGT"/>
    <property type="match status" value="1"/>
</dbReference>
<evidence type="ECO:0000313" key="10">
    <source>
        <dbReference type="Proteomes" id="UP000240042"/>
    </source>
</evidence>
<evidence type="ECO:0000256" key="7">
    <source>
        <dbReference type="HAMAP-Rule" id="MF_00168"/>
    </source>
</evidence>
<protein>
    <recommendedName>
        <fullName evidence="7">Queuine tRNA-ribosyltransferase</fullName>
        <ecNumber evidence="7">2.4.2.29</ecNumber>
    </recommendedName>
    <alternativeName>
        <fullName evidence="7">Guanine insertion enzyme</fullName>
    </alternativeName>
    <alternativeName>
        <fullName evidence="7">tRNA-guanine transglycosylase</fullName>
    </alternativeName>
</protein>
<keyword evidence="2 7" id="KW-0328">Glycosyltransferase</keyword>
<comment type="subunit">
    <text evidence="7">Homodimer. Within each dimer, one monomer is responsible for RNA recognition and catalysis, while the other monomer binds to the replacement base PreQ1.</text>
</comment>
<feature type="binding site" evidence="7">
    <location>
        <begin position="92"/>
        <end position="96"/>
    </location>
    <ligand>
        <name>substrate</name>
    </ligand>
</feature>
<dbReference type="STRING" id="34097.SAMN02745150_01395"/>
<name>A0A1I1FAM2_BREAD</name>
<dbReference type="EMBL" id="FOKY01000025">
    <property type="protein sequence ID" value="SFB94130.1"/>
    <property type="molecule type" value="Genomic_DNA"/>
</dbReference>
<dbReference type="FunFam" id="3.20.20.105:FF:000001">
    <property type="entry name" value="Queuine tRNA-ribosyltransferase"/>
    <property type="match status" value="1"/>
</dbReference>
<comment type="function">
    <text evidence="7">Catalyzes the base-exchange of a guanine (G) residue with the queuine precursor 7-aminomethyl-7-deazaguanine (PreQ1) at position 34 (anticodon wobble position) in tRNAs with GU(N) anticodons (tRNA-Asp, -Asn, -His and -Tyr). Catalysis occurs through a double-displacement mechanism. The nucleophile active site attacks the C1' of nucleotide 34 to detach the guanine base from the RNA, forming a covalent enzyme-RNA intermediate. The proton acceptor active site deprotonates the incoming PreQ1, allowing a nucleophilic attack on the C1' of the ribose to form the product. After dissociation, two additional enzymatic reactions on the tRNA convert PreQ1 to queuine (Q), resulting in the hypermodified nucleoside queuosine (7-(((4,5-cis-dihydroxy-2-cyclopenten-1-yl)amino)methyl)-7-deazaguanosine).</text>
</comment>
<dbReference type="SUPFAM" id="SSF51713">
    <property type="entry name" value="tRNA-guanine transglycosylase"/>
    <property type="match status" value="1"/>
</dbReference>
<keyword evidence="5 7" id="KW-0671">Queuosine biosynthesis</keyword>
<dbReference type="InterPro" id="IPR004803">
    <property type="entry name" value="TGT"/>
</dbReference>
<keyword evidence="10" id="KW-1185">Reference proteome</keyword>
<keyword evidence="7" id="KW-0862">Zinc</keyword>
<keyword evidence="4 7" id="KW-0819">tRNA processing</keyword>